<proteinExistence type="predicted"/>
<dbReference type="AlphaFoldDB" id="A0A2G1WC02"/>
<protein>
    <submittedName>
        <fullName evidence="1">Uncharacterized protein</fullName>
    </submittedName>
</protein>
<accession>A0A2G1WC02</accession>
<organism evidence="1 2">
    <name type="scientific">Rhodopirellula bahusiensis</name>
    <dbReference type="NCBI Taxonomy" id="2014065"/>
    <lineage>
        <taxon>Bacteria</taxon>
        <taxon>Pseudomonadati</taxon>
        <taxon>Planctomycetota</taxon>
        <taxon>Planctomycetia</taxon>
        <taxon>Pirellulales</taxon>
        <taxon>Pirellulaceae</taxon>
        <taxon>Rhodopirellula</taxon>
    </lineage>
</organism>
<dbReference type="RefSeq" id="WP_099259461.1">
    <property type="nucleotide sequence ID" value="NZ_NIZW01000002.1"/>
</dbReference>
<reference evidence="1 2" key="1">
    <citation type="submission" date="2017-06" db="EMBL/GenBank/DDBJ databases">
        <title>Description of Rhodopirellula bahusiensis sp. nov.</title>
        <authorList>
            <person name="Kizina J."/>
            <person name="Harder J."/>
        </authorList>
    </citation>
    <scope>NUCLEOTIDE SEQUENCE [LARGE SCALE GENOMIC DNA]</scope>
    <source>
        <strain evidence="1 2">SWK21</strain>
    </source>
</reference>
<keyword evidence="2" id="KW-1185">Reference proteome</keyword>
<gene>
    <name evidence="1" type="ORF">CEE69_04105</name>
</gene>
<dbReference type="Proteomes" id="UP000225740">
    <property type="component" value="Unassembled WGS sequence"/>
</dbReference>
<dbReference type="GeneID" id="90607440"/>
<comment type="caution">
    <text evidence="1">The sequence shown here is derived from an EMBL/GenBank/DDBJ whole genome shotgun (WGS) entry which is preliminary data.</text>
</comment>
<dbReference type="OrthoDB" id="9804333at2"/>
<sequence>MRKSGPLIQAEEISDRAEGKPVHINATNLAEVIPPAGAATVREAMQNNLQAILERKKRRTVAKFRRT</sequence>
<evidence type="ECO:0000313" key="1">
    <source>
        <dbReference type="EMBL" id="PHQ36565.1"/>
    </source>
</evidence>
<name>A0A2G1WC02_9BACT</name>
<dbReference type="EMBL" id="NIZW01000002">
    <property type="protein sequence ID" value="PHQ36565.1"/>
    <property type="molecule type" value="Genomic_DNA"/>
</dbReference>
<evidence type="ECO:0000313" key="2">
    <source>
        <dbReference type="Proteomes" id="UP000225740"/>
    </source>
</evidence>